<dbReference type="InterPro" id="IPR018551">
    <property type="entry name" value="DUF2007"/>
</dbReference>
<dbReference type="SUPFAM" id="SSF54913">
    <property type="entry name" value="GlnB-like"/>
    <property type="match status" value="1"/>
</dbReference>
<comment type="caution">
    <text evidence="2">The sequence shown here is derived from an EMBL/GenBank/DDBJ whole genome shotgun (WGS) entry which is preliminary data.</text>
</comment>
<evidence type="ECO:0000259" key="1">
    <source>
        <dbReference type="Pfam" id="PF09413"/>
    </source>
</evidence>
<accession>A0A1F5VM29</accession>
<dbReference type="InterPro" id="IPR011322">
    <property type="entry name" value="N-reg_PII-like_a/b"/>
</dbReference>
<dbReference type="EMBL" id="MFGW01000141">
    <property type="protein sequence ID" value="OGF64051.1"/>
    <property type="molecule type" value="Genomic_DNA"/>
</dbReference>
<reference evidence="2 3" key="1">
    <citation type="journal article" date="2016" name="Nat. Commun.">
        <title>Thousands of microbial genomes shed light on interconnected biogeochemical processes in an aquifer system.</title>
        <authorList>
            <person name="Anantharaman K."/>
            <person name="Brown C.T."/>
            <person name="Hug L.A."/>
            <person name="Sharon I."/>
            <person name="Castelle C.J."/>
            <person name="Probst A.J."/>
            <person name="Thomas B.C."/>
            <person name="Singh A."/>
            <person name="Wilkins M.J."/>
            <person name="Karaoz U."/>
            <person name="Brodie E.L."/>
            <person name="Williams K.H."/>
            <person name="Hubbard S.S."/>
            <person name="Banfield J.F."/>
        </authorList>
    </citation>
    <scope>NUCLEOTIDE SEQUENCE [LARGE SCALE GENOMIC DNA]</scope>
</reference>
<dbReference type="Pfam" id="PF09413">
    <property type="entry name" value="DUF2007"/>
    <property type="match status" value="1"/>
</dbReference>
<dbReference type="Gene3D" id="3.30.70.790">
    <property type="entry name" value="UreE, C-terminal domain"/>
    <property type="match status" value="1"/>
</dbReference>
<dbReference type="AlphaFoldDB" id="A0A1F5VM29"/>
<evidence type="ECO:0000313" key="3">
    <source>
        <dbReference type="Proteomes" id="UP000178943"/>
    </source>
</evidence>
<name>A0A1F5VM29_9BACT</name>
<feature type="domain" description="DUF2007" evidence="1">
    <location>
        <begin position="9"/>
        <end position="72"/>
    </location>
</feature>
<gene>
    <name evidence="2" type="ORF">A2Y62_15420</name>
</gene>
<organism evidence="2 3">
    <name type="scientific">Candidatus Fischerbacteria bacterium RBG_13_37_8</name>
    <dbReference type="NCBI Taxonomy" id="1817863"/>
    <lineage>
        <taxon>Bacteria</taxon>
        <taxon>Candidatus Fischeribacteriota</taxon>
    </lineage>
</organism>
<dbReference type="Proteomes" id="UP000178943">
    <property type="component" value="Unassembled WGS sequence"/>
</dbReference>
<evidence type="ECO:0000313" key="2">
    <source>
        <dbReference type="EMBL" id="OGF64051.1"/>
    </source>
</evidence>
<proteinExistence type="predicted"/>
<dbReference type="STRING" id="1817863.A2Y62_15420"/>
<sequence length="84" mass="9748">MSEYKEEIIMETYSPWEASLIQNLLQSYDIPSRFVREVPDILPFTIDGLGKIRIAVPSDKAEEAKKLLQDFQSKKETTEEQNNI</sequence>
<protein>
    <recommendedName>
        <fullName evidence="1">DUF2007 domain-containing protein</fullName>
    </recommendedName>
</protein>